<dbReference type="EMBL" id="DVNK01000044">
    <property type="protein sequence ID" value="HIU47097.1"/>
    <property type="molecule type" value="Genomic_DNA"/>
</dbReference>
<dbReference type="Gene3D" id="1.25.40.10">
    <property type="entry name" value="Tetratricopeptide repeat domain"/>
    <property type="match status" value="3"/>
</dbReference>
<comment type="caution">
    <text evidence="3">The sequence shown here is derived from an EMBL/GenBank/DDBJ whole genome shotgun (WGS) entry which is preliminary data.</text>
</comment>
<dbReference type="Pfam" id="PF17128">
    <property type="entry name" value="DUF5107"/>
    <property type="match status" value="1"/>
</dbReference>
<evidence type="ECO:0000313" key="3">
    <source>
        <dbReference type="EMBL" id="HIU47097.1"/>
    </source>
</evidence>
<feature type="domain" description="DUF5107" evidence="2">
    <location>
        <begin position="37"/>
        <end position="340"/>
    </location>
</feature>
<feature type="repeat" description="TPR" evidence="1">
    <location>
        <begin position="902"/>
        <end position="935"/>
    </location>
</feature>
<evidence type="ECO:0000259" key="2">
    <source>
        <dbReference type="Pfam" id="PF17128"/>
    </source>
</evidence>
<reference evidence="3" key="2">
    <citation type="journal article" date="2021" name="PeerJ">
        <title>Extensive microbial diversity within the chicken gut microbiome revealed by metagenomics and culture.</title>
        <authorList>
            <person name="Gilroy R."/>
            <person name="Ravi A."/>
            <person name="Getino M."/>
            <person name="Pursley I."/>
            <person name="Horton D.L."/>
            <person name="Alikhan N.F."/>
            <person name="Baker D."/>
            <person name="Gharbi K."/>
            <person name="Hall N."/>
            <person name="Watson M."/>
            <person name="Adriaenssens E.M."/>
            <person name="Foster-Nyarko E."/>
            <person name="Jarju S."/>
            <person name="Secka A."/>
            <person name="Antonio M."/>
            <person name="Oren A."/>
            <person name="Chaudhuri R.R."/>
            <person name="La Ragione R."/>
            <person name="Hildebrand F."/>
            <person name="Pallen M.J."/>
        </authorList>
    </citation>
    <scope>NUCLEOTIDE SEQUENCE</scope>
    <source>
        <strain evidence="3">ChiSxjej2B14-8506</strain>
    </source>
</reference>
<gene>
    <name evidence="3" type="ORF">IAC59_07540</name>
</gene>
<dbReference type="Proteomes" id="UP000824123">
    <property type="component" value="Unassembled WGS sequence"/>
</dbReference>
<accession>A0A9D1LSC4</accession>
<dbReference type="InterPro" id="IPR019734">
    <property type="entry name" value="TPR_rpt"/>
</dbReference>
<dbReference type="PROSITE" id="PS50005">
    <property type="entry name" value="TPR"/>
    <property type="match status" value="1"/>
</dbReference>
<sequence>MIARTESITIPTYLIGPDEPNPMFYEKRCVQGASGRVFPMAMNSTLTNRKCDQTYEAIKLENEYISLTLLPQLGGKVYRARARYNGYDFIYYNRVIKPALIGNCGPWTSGGIEFNWPQHHRPTTYLPVEYELKHNPDGSATAWMGETEPMGRTRGRVGITVYPGRSYMRAQIRLYNRSDVTQSFMWWANLAVAVNRDYRAIFPPDIHWASDHAWASTSGFPIVSGDYKGADFGAGRDVRDYNNLPMSASFFTYNSKYDFLGGYDFGAHSGTIHIADRHVAPGKKMFTWGVSPFAQAWYDKLTDDDGPYIELMTGVFSRNQPDFSWIAPHEYRTADQYWYPIQGIGYVKNATLDAALALDFEGDVIKLGLNVTGVFRNVRVRMSCRGQEAFSETLMYIKPGDVYLKRLPRPAGSAESDIRVDILADDGRTLVSYQPDPPAECEIPAPFEPTPEPQQLKTNEELYFHALHLFQYRHPYLDPADYLREALKRDPLDARCNQLMALISLSALDPESALRYCAEADKRLRLRNPNPYDTECDYIAGVAHMWRGEYDAAYESLAAAAWRHAERSQSCALMALIALRQNDTARAVEHAHEALLAGGGNQLAHWELALAARISGDDAAHARALSTLAELDDMDMLYLAELALSKSDFTAPGLQVCLSKPEYALDAALRYMQAGQYRDAIALLEWQRANAAAPFAPLTYALGWAYGHAGNAAEQQRVYLDASQQDTHGVLHSRPESLLILADAVDASVTDAAAPYYLGNMLYAAGQFERAAELFELSISRGAKFPTVYRNLAFACFDKRRDAASHKRAGELIARAFRMDRHDACVFYELCQYLRVTGAPIDERLALYEKHAELACARDDNYTNYIEAYVERGDYARAEQLLHNRMFNSYEGGEGEILRVHAWTWALDGAQHLAAGDISGALERLERALEIDPNYQEGEGHLPRELSFVRYWKGLALRAQGDESGAQSALREGTMGAERASAVELIFRALCLRALDDQAGAQALLNQARSSCDAARRDIGKYHHFARSRVSYKPFEHDKAMMDELALAFPEALLAALDGDTEALERAAQRFPTEYRTAAALKYPKLFGID</sequence>
<evidence type="ECO:0000313" key="4">
    <source>
        <dbReference type="Proteomes" id="UP000824123"/>
    </source>
</evidence>
<name>A0A9D1LSC4_9FIRM</name>
<keyword evidence="1" id="KW-0802">TPR repeat</keyword>
<protein>
    <submittedName>
        <fullName evidence="3">DUF5107 domain-containing protein</fullName>
    </submittedName>
</protein>
<dbReference type="AlphaFoldDB" id="A0A9D1LSC4"/>
<dbReference type="SMART" id="SM00028">
    <property type="entry name" value="TPR"/>
    <property type="match status" value="3"/>
</dbReference>
<proteinExistence type="predicted"/>
<organism evidence="3 4">
    <name type="scientific">Candidatus Fimadaptatus faecigallinarum</name>
    <dbReference type="NCBI Taxonomy" id="2840814"/>
    <lineage>
        <taxon>Bacteria</taxon>
        <taxon>Bacillati</taxon>
        <taxon>Bacillota</taxon>
        <taxon>Clostridia</taxon>
        <taxon>Eubacteriales</taxon>
        <taxon>Candidatus Fimadaptatus</taxon>
    </lineage>
</organism>
<dbReference type="InterPro" id="IPR011990">
    <property type="entry name" value="TPR-like_helical_dom_sf"/>
</dbReference>
<evidence type="ECO:0000256" key="1">
    <source>
        <dbReference type="PROSITE-ProRule" id="PRU00339"/>
    </source>
</evidence>
<dbReference type="InterPro" id="IPR033396">
    <property type="entry name" value="DUF5107"/>
</dbReference>
<reference evidence="3" key="1">
    <citation type="submission" date="2020-10" db="EMBL/GenBank/DDBJ databases">
        <authorList>
            <person name="Gilroy R."/>
        </authorList>
    </citation>
    <scope>NUCLEOTIDE SEQUENCE</scope>
    <source>
        <strain evidence="3">ChiSxjej2B14-8506</strain>
    </source>
</reference>
<dbReference type="SUPFAM" id="SSF48452">
    <property type="entry name" value="TPR-like"/>
    <property type="match status" value="2"/>
</dbReference>